<dbReference type="EMBL" id="JABXJJ020000020">
    <property type="protein sequence ID" value="MDI5971072.1"/>
    <property type="molecule type" value="Genomic_DNA"/>
</dbReference>
<evidence type="ECO:0000313" key="1">
    <source>
        <dbReference type="EMBL" id="MDI5971072.1"/>
    </source>
</evidence>
<reference evidence="1" key="1">
    <citation type="submission" date="2023-05" db="EMBL/GenBank/DDBJ databases">
        <title>Streptantibioticus silvisoli sp. nov., acidotolerant actinomycetes 1 from pine litter.</title>
        <authorList>
            <person name="Swiecimska M."/>
            <person name="Golinska P."/>
            <person name="Sangal V."/>
            <person name="Wachnowicz B."/>
            <person name="Goodfellow M."/>
        </authorList>
    </citation>
    <scope>NUCLEOTIDE SEQUENCE</scope>
    <source>
        <strain evidence="1">SL13</strain>
    </source>
</reference>
<organism evidence="1">
    <name type="scientific">Streptantibioticus silvisoli</name>
    <dbReference type="NCBI Taxonomy" id="2705255"/>
    <lineage>
        <taxon>Bacteria</taxon>
        <taxon>Bacillati</taxon>
        <taxon>Actinomycetota</taxon>
        <taxon>Actinomycetes</taxon>
        <taxon>Kitasatosporales</taxon>
        <taxon>Streptomycetaceae</taxon>
        <taxon>Streptantibioticus</taxon>
    </lineage>
</organism>
<proteinExistence type="predicted"/>
<accession>A0AA90H609</accession>
<name>A0AA90H609_9ACTN</name>
<protein>
    <submittedName>
        <fullName evidence="1">Uncharacterized protein</fullName>
    </submittedName>
</protein>
<comment type="caution">
    <text evidence="1">The sequence shown here is derived from an EMBL/GenBank/DDBJ whole genome shotgun (WGS) entry which is preliminary data.</text>
</comment>
<gene>
    <name evidence="1" type="ORF">POF50_017260</name>
</gene>
<dbReference type="RefSeq" id="WP_271314364.1">
    <property type="nucleotide sequence ID" value="NZ_JABXJJ020000020.1"/>
</dbReference>
<sequence length="43" mass="4696">MLLAELLRLGAIDELDLELHPGRFSGQAAAENRISLDSAVRPH</sequence>
<dbReference type="AlphaFoldDB" id="A0AA90H609"/>